<evidence type="ECO:0000256" key="3">
    <source>
        <dbReference type="ARBA" id="ARBA00023134"/>
    </source>
</evidence>
<evidence type="ECO:0000313" key="6">
    <source>
        <dbReference type="EMBL" id="KAF4407758.1"/>
    </source>
</evidence>
<dbReference type="InterPro" id="IPR000640">
    <property type="entry name" value="EFG_V-like"/>
</dbReference>
<evidence type="ECO:0000256" key="1">
    <source>
        <dbReference type="ARBA" id="ARBA00022741"/>
    </source>
</evidence>
<feature type="compositionally biased region" description="Basic and acidic residues" evidence="4">
    <location>
        <begin position="637"/>
        <end position="651"/>
    </location>
</feature>
<dbReference type="SUPFAM" id="SSF52540">
    <property type="entry name" value="P-loop containing nucleoside triphosphate hydrolases"/>
    <property type="match status" value="1"/>
</dbReference>
<dbReference type="SUPFAM" id="SSF50447">
    <property type="entry name" value="Translation proteins"/>
    <property type="match status" value="1"/>
</dbReference>
<evidence type="ECO:0000256" key="2">
    <source>
        <dbReference type="ARBA" id="ARBA00022917"/>
    </source>
</evidence>
<dbReference type="PANTHER" id="PTHR43261:SF1">
    <property type="entry name" value="RIBOSOME-RELEASING FACTOR 2, MITOCHONDRIAL"/>
    <property type="match status" value="1"/>
</dbReference>
<feature type="region of interest" description="Disordered" evidence="4">
    <location>
        <begin position="312"/>
        <end position="333"/>
    </location>
</feature>
<proteinExistence type="predicted"/>
<dbReference type="InterPro" id="IPR009000">
    <property type="entry name" value="Transl_B-barrel_sf"/>
</dbReference>
<dbReference type="RefSeq" id="WP_098754677.1">
    <property type="nucleotide sequence ID" value="NZ_WHPN01000301.1"/>
</dbReference>
<dbReference type="SUPFAM" id="SSF54211">
    <property type="entry name" value="Ribosomal protein S5 domain 2-like"/>
    <property type="match status" value="1"/>
</dbReference>
<dbReference type="EMBL" id="WHPN01000301">
    <property type="protein sequence ID" value="KAF4407758.1"/>
    <property type="molecule type" value="Genomic_DNA"/>
</dbReference>
<dbReference type="CDD" id="cd04168">
    <property type="entry name" value="TetM_like"/>
    <property type="match status" value="1"/>
</dbReference>
<dbReference type="PROSITE" id="PS51722">
    <property type="entry name" value="G_TR_2"/>
    <property type="match status" value="1"/>
</dbReference>
<feature type="region of interest" description="Disordered" evidence="4">
    <location>
        <begin position="629"/>
        <end position="651"/>
    </location>
</feature>
<dbReference type="Gene3D" id="3.40.50.300">
    <property type="entry name" value="P-loop containing nucleotide triphosphate hydrolases"/>
    <property type="match status" value="1"/>
</dbReference>
<sequence>METTLNLGILAHIDAGKTSLTERLLFDHGAVPELGSVDAGSTRTDTGELERERGITIRTAVATFALGDDLQVNLVDTPGHPDFIAEVERALSVLDGAVLVLSAVEGVQAQTRVLMRSLRKLRLPTLIFVNKIDRAGARETGLLAEIRARLVPDIVPLSTVKHPGSPGARAVPEPLTRPDVRARVAEALAEHDDALLARLVDGALPAADELGEILAAQTAAGLAHPVLFGSALTGEGIPGLTAAVARFLRPPAADPDRPASGTVFAIERTPGGEKTAYLRLFSGRLRERDRVTFRRREPNGATSAFTGRVTGLERVTPPRPGGRGGGPHSARPAAVRSLDAGGIARLRWVPGIRVGDHLGEPPRPGGQQHFTPPSLETVVRPRQPGRETELHAALTALADEDPLIRTRPAAGGATSVLLYGAVQREVIAARLQRDFGVEAAFEPVTPVYFERPVAKGEALAEMDRQGLHDFWATVGLRVEPTAPGSGVSFIREDEWGVLPRAFHRAIEEAVFRTLEQGLYGWEVTDCRVTVFRARQHAPDSTAADFRHLTPQVLLRALRAAGSRLYEPCQTAEIEIPADTLSAVVGLLAGLGAGISQPVENGTAWSLTAELPTRLVQELTKALPGLTRGEGSLWARPGGDRPVRGRTPLRERFDGDPLDRDAYLRFLADRSLARASG</sequence>
<keyword evidence="7" id="KW-1185">Reference proteome</keyword>
<dbReference type="InterPro" id="IPR014721">
    <property type="entry name" value="Ribsml_uS5_D2-typ_fold_subgr"/>
</dbReference>
<dbReference type="InterPro" id="IPR005225">
    <property type="entry name" value="Small_GTP-bd"/>
</dbReference>
<dbReference type="Proteomes" id="UP000621266">
    <property type="component" value="Unassembled WGS sequence"/>
</dbReference>
<dbReference type="InterPro" id="IPR000795">
    <property type="entry name" value="T_Tr_GTP-bd_dom"/>
</dbReference>
<dbReference type="Gene3D" id="2.40.30.10">
    <property type="entry name" value="Translation factors"/>
    <property type="match status" value="1"/>
</dbReference>
<feature type="domain" description="Tr-type G" evidence="5">
    <location>
        <begin position="2"/>
        <end position="252"/>
    </location>
</feature>
<keyword evidence="2" id="KW-0648">Protein biosynthesis</keyword>
<dbReference type="PRINTS" id="PR01037">
    <property type="entry name" value="TCRTETOQM"/>
</dbReference>
<dbReference type="PROSITE" id="PS00301">
    <property type="entry name" value="G_TR_1"/>
    <property type="match status" value="1"/>
</dbReference>
<dbReference type="Pfam" id="PF03764">
    <property type="entry name" value="EFG_IV"/>
    <property type="match status" value="1"/>
</dbReference>
<protein>
    <submittedName>
        <fullName evidence="6">TetM/TetW/TetO/TetS family tetracycline resistance ribosomal protection protein</fullName>
    </submittedName>
</protein>
<organism evidence="6 7">
    <name type="scientific">Streptomyces lycii</name>
    <dbReference type="NCBI Taxonomy" id="2654337"/>
    <lineage>
        <taxon>Bacteria</taxon>
        <taxon>Bacillati</taxon>
        <taxon>Actinomycetota</taxon>
        <taxon>Actinomycetes</taxon>
        <taxon>Kitasatosporales</taxon>
        <taxon>Streptomycetaceae</taxon>
        <taxon>Streptomyces</taxon>
    </lineage>
</organism>
<keyword evidence="3" id="KW-0342">GTP-binding</keyword>
<dbReference type="InterPro" id="IPR035647">
    <property type="entry name" value="EFG_III/V"/>
</dbReference>
<dbReference type="PRINTS" id="PR00315">
    <property type="entry name" value="ELONGATNFCT"/>
</dbReference>
<dbReference type="InterPro" id="IPR031157">
    <property type="entry name" value="G_TR_CS"/>
</dbReference>
<reference evidence="6 7" key="1">
    <citation type="submission" date="2019-10" db="EMBL/GenBank/DDBJ databases">
        <title>Streptomyces tenebrisbrunneis sp.nov., an endogenous actinomycete isolated from of Lycium ruthenicum.</title>
        <authorList>
            <person name="Ma L."/>
        </authorList>
    </citation>
    <scope>NUCLEOTIDE SEQUENCE [LARGE SCALE GENOMIC DNA]</scope>
    <source>
        <strain evidence="6 7">TRM 66187</strain>
    </source>
</reference>
<evidence type="ECO:0000256" key="4">
    <source>
        <dbReference type="SAM" id="MobiDB-lite"/>
    </source>
</evidence>
<accession>A0ABQ7FIH4</accession>
<keyword evidence="1" id="KW-0547">Nucleotide-binding</keyword>
<name>A0ABQ7FIH4_9ACTN</name>
<dbReference type="Pfam" id="PF00009">
    <property type="entry name" value="GTP_EFTU"/>
    <property type="match status" value="1"/>
</dbReference>
<dbReference type="SUPFAM" id="SSF54980">
    <property type="entry name" value="EF-G C-terminal domain-like"/>
    <property type="match status" value="2"/>
</dbReference>
<comment type="caution">
    <text evidence="6">The sequence shown here is derived from an EMBL/GenBank/DDBJ whole genome shotgun (WGS) entry which is preliminary data.</text>
</comment>
<dbReference type="InterPro" id="IPR005517">
    <property type="entry name" value="Transl_elong_EFG/EF2_IV"/>
</dbReference>
<dbReference type="InterPro" id="IPR027417">
    <property type="entry name" value="P-loop_NTPase"/>
</dbReference>
<dbReference type="SMART" id="SM00889">
    <property type="entry name" value="EFG_IV"/>
    <property type="match status" value="1"/>
</dbReference>
<evidence type="ECO:0000313" key="7">
    <source>
        <dbReference type="Proteomes" id="UP000621266"/>
    </source>
</evidence>
<dbReference type="Gene3D" id="3.30.70.870">
    <property type="entry name" value="Elongation Factor G (Translational Gtpase), domain 3"/>
    <property type="match status" value="1"/>
</dbReference>
<dbReference type="PANTHER" id="PTHR43261">
    <property type="entry name" value="TRANSLATION ELONGATION FACTOR G-RELATED"/>
    <property type="match status" value="1"/>
</dbReference>
<dbReference type="Gene3D" id="3.30.230.10">
    <property type="match status" value="1"/>
</dbReference>
<dbReference type="NCBIfam" id="TIGR00231">
    <property type="entry name" value="small_GTP"/>
    <property type="match status" value="1"/>
</dbReference>
<dbReference type="InterPro" id="IPR020568">
    <property type="entry name" value="Ribosomal_Su5_D2-typ_SF"/>
</dbReference>
<dbReference type="Pfam" id="PF00679">
    <property type="entry name" value="EFG_C"/>
    <property type="match status" value="1"/>
</dbReference>
<feature type="region of interest" description="Disordered" evidence="4">
    <location>
        <begin position="357"/>
        <end position="386"/>
    </location>
</feature>
<gene>
    <name evidence="6" type="ORF">GCU69_17955</name>
</gene>
<evidence type="ECO:0000259" key="5">
    <source>
        <dbReference type="PROSITE" id="PS51722"/>
    </source>
</evidence>